<dbReference type="Gene3D" id="2.40.37.20">
    <property type="entry name" value="D-serine dehydratase-like domain"/>
    <property type="match status" value="1"/>
</dbReference>
<feature type="domain" description="D-serine dehydratase-like" evidence="3">
    <location>
        <begin position="234"/>
        <end position="317"/>
    </location>
</feature>
<evidence type="ECO:0000256" key="2">
    <source>
        <dbReference type="ARBA" id="ARBA00023239"/>
    </source>
</evidence>
<proteinExistence type="inferred from homology"/>
<dbReference type="InterPro" id="IPR029066">
    <property type="entry name" value="PLP-binding_barrel"/>
</dbReference>
<dbReference type="InterPro" id="IPR026956">
    <property type="entry name" value="D-ser_dehydrat-like_dom"/>
</dbReference>
<dbReference type="Pfam" id="PF14031">
    <property type="entry name" value="D-ser_dehydrat"/>
    <property type="match status" value="1"/>
</dbReference>
<dbReference type="SMART" id="SM01119">
    <property type="entry name" value="D-ser_dehydrat"/>
    <property type="match status" value="1"/>
</dbReference>
<evidence type="ECO:0000256" key="1">
    <source>
        <dbReference type="ARBA" id="ARBA00005323"/>
    </source>
</evidence>
<protein>
    <submittedName>
        <fullName evidence="4">Alanine racemase</fullName>
        <ecNumber evidence="4">5.1.1.1</ecNumber>
    </submittedName>
</protein>
<comment type="similarity">
    <text evidence="1">Belongs to the DSD1 family.</text>
</comment>
<dbReference type="SUPFAM" id="SSF51419">
    <property type="entry name" value="PLP-binding barrel"/>
    <property type="match status" value="1"/>
</dbReference>
<dbReference type="PANTHER" id="PTHR28004">
    <property type="entry name" value="ZGC:162816-RELATED"/>
    <property type="match status" value="1"/>
</dbReference>
<reference evidence="5" key="1">
    <citation type="journal article" date="2019" name="Int. J. Syst. Evol. Microbiol.">
        <title>The Global Catalogue of Microorganisms (GCM) 10K type strain sequencing project: providing services to taxonomists for standard genome sequencing and annotation.</title>
        <authorList>
            <consortium name="The Broad Institute Genomics Platform"/>
            <consortium name="The Broad Institute Genome Sequencing Center for Infectious Disease"/>
            <person name="Wu L."/>
            <person name="Ma J."/>
        </authorList>
    </citation>
    <scope>NUCLEOTIDE SEQUENCE [LARGE SCALE GENOMIC DNA]</scope>
    <source>
        <strain evidence="5">JCM 4855</strain>
    </source>
</reference>
<organism evidence="4 5">
    <name type="scientific">Streptomyces viridiviolaceus</name>
    <dbReference type="NCBI Taxonomy" id="68282"/>
    <lineage>
        <taxon>Bacteria</taxon>
        <taxon>Bacillati</taxon>
        <taxon>Actinomycetota</taxon>
        <taxon>Actinomycetes</taxon>
        <taxon>Kitasatosporales</taxon>
        <taxon>Streptomycetaceae</taxon>
        <taxon>Streptomyces</taxon>
    </lineage>
</organism>
<name>A0ABW2DUA9_9ACTN</name>
<comment type="caution">
    <text evidence="4">The sequence shown here is derived from an EMBL/GenBank/DDBJ whole genome shotgun (WGS) entry which is preliminary data.</text>
</comment>
<dbReference type="RefSeq" id="WP_189876608.1">
    <property type="nucleotide sequence ID" value="NZ_BMWA01000021.1"/>
</dbReference>
<evidence type="ECO:0000259" key="3">
    <source>
        <dbReference type="SMART" id="SM01119"/>
    </source>
</evidence>
<dbReference type="InterPro" id="IPR051466">
    <property type="entry name" value="D-amino_acid_metab_enzyme"/>
</dbReference>
<accession>A0ABW2DUA9</accession>
<keyword evidence="2" id="KW-0456">Lyase</keyword>
<dbReference type="GO" id="GO:0008784">
    <property type="term" value="F:alanine racemase activity"/>
    <property type="evidence" value="ECO:0007669"/>
    <property type="project" value="UniProtKB-EC"/>
</dbReference>
<dbReference type="InterPro" id="IPR001608">
    <property type="entry name" value="Ala_racemase_N"/>
</dbReference>
<dbReference type="Pfam" id="PF01168">
    <property type="entry name" value="Ala_racemase_N"/>
    <property type="match status" value="1"/>
</dbReference>
<sequence>MLISELQTPALLVEQAALRHNLDTMTAALPGARLRPHVKAHKCTSLAKLQYANGHRGFTCATVREVEAMAGAGLGEDLLLANEVLDTRRLGRLVDDGHRVTVAVDSAETIEAAVAGGVREVLIDVNVGLPRCGCSPDMAGALADLARRSGLTVRGVMGYEGHLMLVEKEAERRDSTEQAMEHLLAASAAVGGELISAGGTGTYAVNTWADEIQAGSYALMDTAYQQLGQPFRQALFVLGRVISVSSGWAVADVGLKALSLDHGLPRIDGAEVWFCSDEHTTFRPDGMPAPAVGDLVRVQPAHVDPTVALHDSLYLVDGPDVLDRWPVDMRGWR</sequence>
<keyword evidence="5" id="KW-1185">Reference proteome</keyword>
<evidence type="ECO:0000313" key="5">
    <source>
        <dbReference type="Proteomes" id="UP001596409"/>
    </source>
</evidence>
<gene>
    <name evidence="4" type="ORF">ACFQMH_06795</name>
</gene>
<keyword evidence="4" id="KW-0413">Isomerase</keyword>
<dbReference type="InterPro" id="IPR042208">
    <property type="entry name" value="D-ser_dehydrat-like_sf"/>
</dbReference>
<evidence type="ECO:0000313" key="4">
    <source>
        <dbReference type="EMBL" id="MFC7011429.1"/>
    </source>
</evidence>
<dbReference type="Gene3D" id="3.20.20.10">
    <property type="entry name" value="Alanine racemase"/>
    <property type="match status" value="1"/>
</dbReference>
<dbReference type="EMBL" id="JBHSYM010000013">
    <property type="protein sequence ID" value="MFC7011429.1"/>
    <property type="molecule type" value="Genomic_DNA"/>
</dbReference>
<dbReference type="EC" id="5.1.1.1" evidence="4"/>
<dbReference type="PANTHER" id="PTHR28004:SF2">
    <property type="entry name" value="D-SERINE DEHYDRATASE"/>
    <property type="match status" value="1"/>
</dbReference>
<dbReference type="Proteomes" id="UP001596409">
    <property type="component" value="Unassembled WGS sequence"/>
</dbReference>